<organism evidence="13 14">
    <name type="scientific">Oryzias latipes</name>
    <name type="common">Japanese rice fish</name>
    <name type="synonym">Japanese killifish</name>
    <dbReference type="NCBI Taxonomy" id="8090"/>
    <lineage>
        <taxon>Eukaryota</taxon>
        <taxon>Metazoa</taxon>
        <taxon>Chordata</taxon>
        <taxon>Craniata</taxon>
        <taxon>Vertebrata</taxon>
        <taxon>Euteleostomi</taxon>
        <taxon>Actinopterygii</taxon>
        <taxon>Neopterygii</taxon>
        <taxon>Teleostei</taxon>
        <taxon>Neoteleostei</taxon>
        <taxon>Acanthomorphata</taxon>
        <taxon>Ovalentaria</taxon>
        <taxon>Atherinomorphae</taxon>
        <taxon>Beloniformes</taxon>
        <taxon>Adrianichthyidae</taxon>
        <taxon>Oryziinae</taxon>
        <taxon>Oryzias</taxon>
    </lineage>
</organism>
<feature type="domain" description="Aspartyl beta-hydroxylase/Triadin" evidence="12">
    <location>
        <begin position="134"/>
        <end position="216"/>
    </location>
</feature>
<evidence type="ECO:0000256" key="5">
    <source>
        <dbReference type="ARBA" id="ARBA00023136"/>
    </source>
</evidence>
<keyword evidence="11" id="KW-0732">Signal</keyword>
<reference key="1">
    <citation type="journal article" date="2007" name="Nature">
        <title>The medaka draft genome and insights into vertebrate genome evolution.</title>
        <authorList>
            <person name="Kasahara M."/>
            <person name="Naruse K."/>
            <person name="Sasaki S."/>
            <person name="Nakatani Y."/>
            <person name="Qu W."/>
            <person name="Ahsan B."/>
            <person name="Yamada T."/>
            <person name="Nagayasu Y."/>
            <person name="Doi K."/>
            <person name="Kasai Y."/>
            <person name="Jindo T."/>
            <person name="Kobayashi D."/>
            <person name="Shimada A."/>
            <person name="Toyoda A."/>
            <person name="Kuroki Y."/>
            <person name="Fujiyama A."/>
            <person name="Sasaki T."/>
            <person name="Shimizu A."/>
            <person name="Asakawa S."/>
            <person name="Shimizu N."/>
            <person name="Hashimoto S."/>
            <person name="Yang J."/>
            <person name="Lee Y."/>
            <person name="Matsushima K."/>
            <person name="Sugano S."/>
            <person name="Sakaizumi M."/>
            <person name="Narita T."/>
            <person name="Ohishi K."/>
            <person name="Haga S."/>
            <person name="Ohta F."/>
            <person name="Nomoto H."/>
            <person name="Nogata K."/>
            <person name="Morishita T."/>
            <person name="Endo T."/>
            <person name="Shin-I T."/>
            <person name="Takeda H."/>
            <person name="Morishita S."/>
            <person name="Kohara Y."/>
        </authorList>
    </citation>
    <scope>NUCLEOTIDE SEQUENCE [LARGE SCALE GENOMIC DNA]</scope>
    <source>
        <strain>Hd-rR</strain>
    </source>
</reference>
<reference evidence="13 14" key="2">
    <citation type="submission" date="2017-04" db="EMBL/GenBank/DDBJ databases">
        <title>CpG methylation of centromeres and impact of large insertions on vertebrate speciation.</title>
        <authorList>
            <person name="Ichikawa K."/>
            <person name="Yoshimura J."/>
            <person name="Morishita S."/>
        </authorList>
    </citation>
    <scope>NUCLEOTIDE SEQUENCE</scope>
    <source>
        <strain evidence="13 14">HSOK</strain>
    </source>
</reference>
<evidence type="ECO:0000256" key="4">
    <source>
        <dbReference type="ARBA" id="ARBA00022989"/>
    </source>
</evidence>
<keyword evidence="7" id="KW-0325">Glycoprotein</keyword>
<evidence type="ECO:0000313" key="14">
    <source>
        <dbReference type="Proteomes" id="UP000265200"/>
    </source>
</evidence>
<dbReference type="Proteomes" id="UP000265200">
    <property type="component" value="Chromosome 17"/>
</dbReference>
<dbReference type="GO" id="GO:0012505">
    <property type="term" value="C:endomembrane system"/>
    <property type="evidence" value="ECO:0007669"/>
    <property type="project" value="UniProtKB-SubCell"/>
</dbReference>
<keyword evidence="5 10" id="KW-0472">Membrane</keyword>
<keyword evidence="3 10" id="KW-0812">Transmembrane</keyword>
<protein>
    <recommendedName>
        <fullName evidence="12">Aspartyl beta-hydroxylase/Triadin domain-containing protein</fullName>
    </recommendedName>
</protein>
<name>A0A3P9HEL4_ORYLA</name>
<comment type="subcellular location">
    <subcellularLocation>
        <location evidence="8">Endomembrane system</location>
        <topology evidence="8">Single-pass membrane protein</topology>
    </subcellularLocation>
    <subcellularLocation>
        <location evidence="1">Membrane</location>
        <topology evidence="1">Single-pass type II membrane protein</topology>
    </subcellularLocation>
</comment>
<sequence>MNISLSVTLCLSVVDGITPPPRTAQSLLTVCDFTCTRTPFLTRTKVSPACCVLSPLCPGQLLRQRYKYLIKGGVGREGGRKGRLGAAFQSPVQLGMDGPASLVGSTNPPVVPVLSAETVGDVADAPKTQAANKNGKRAESGSGGSSFFSWFIVLALLGVWTSVAVVYFDLVDYQGVLDKAKGLQINLSETLQGKLVAYDTDGDGDFDIEDAKVLLDERPGEPIRSGAHKEIPPAKDVGFKLREALKQQLAIIHERVEAKRLAKLALAEVRQLLLKEEEQKELELGMKQIPADVKKRVAARLKEEEERIEKEEMEKLNKVKTEQYDDNQEEESKVDEEHRKSKKPGGKEAKIDGRGAPNQSRSQREESGKQRKVDEPKRRKAIKA</sequence>
<reference evidence="13" key="4">
    <citation type="submission" date="2025-09" db="UniProtKB">
        <authorList>
            <consortium name="Ensembl"/>
        </authorList>
    </citation>
    <scope>IDENTIFICATION</scope>
    <source>
        <strain evidence="13">HSOK</strain>
    </source>
</reference>
<feature type="compositionally biased region" description="Basic and acidic residues" evidence="9">
    <location>
        <begin position="335"/>
        <end position="353"/>
    </location>
</feature>
<evidence type="ECO:0000256" key="8">
    <source>
        <dbReference type="ARBA" id="ARBA00037847"/>
    </source>
</evidence>
<evidence type="ECO:0000256" key="2">
    <source>
        <dbReference type="ARBA" id="ARBA00022553"/>
    </source>
</evidence>
<dbReference type="Pfam" id="PF05279">
    <property type="entry name" value="Asp-B-Hydro_N"/>
    <property type="match status" value="1"/>
</dbReference>
<proteinExistence type="predicted"/>
<feature type="transmembrane region" description="Helical" evidence="10">
    <location>
        <begin position="147"/>
        <end position="171"/>
    </location>
</feature>
<dbReference type="InterPro" id="IPR039038">
    <property type="entry name" value="ASPH"/>
</dbReference>
<evidence type="ECO:0000256" key="7">
    <source>
        <dbReference type="ARBA" id="ARBA00023180"/>
    </source>
</evidence>
<evidence type="ECO:0000256" key="1">
    <source>
        <dbReference type="ARBA" id="ARBA00004606"/>
    </source>
</evidence>
<feature type="compositionally biased region" description="Basic and acidic residues" evidence="9">
    <location>
        <begin position="312"/>
        <end position="323"/>
    </location>
</feature>
<evidence type="ECO:0000256" key="9">
    <source>
        <dbReference type="SAM" id="MobiDB-lite"/>
    </source>
</evidence>
<keyword evidence="6" id="KW-1015">Disulfide bond</keyword>
<evidence type="ECO:0000256" key="11">
    <source>
        <dbReference type="SAM" id="SignalP"/>
    </source>
</evidence>
<evidence type="ECO:0000256" key="3">
    <source>
        <dbReference type="ARBA" id="ARBA00022692"/>
    </source>
</evidence>
<reference evidence="13" key="3">
    <citation type="submission" date="2025-08" db="UniProtKB">
        <authorList>
            <consortium name="Ensembl"/>
        </authorList>
    </citation>
    <scope>IDENTIFICATION</scope>
    <source>
        <strain evidence="13">HSOK</strain>
    </source>
</reference>
<feature type="region of interest" description="Disordered" evidence="9">
    <location>
        <begin position="312"/>
        <end position="384"/>
    </location>
</feature>
<keyword evidence="4 10" id="KW-1133">Transmembrane helix</keyword>
<evidence type="ECO:0000256" key="6">
    <source>
        <dbReference type="ARBA" id="ARBA00023157"/>
    </source>
</evidence>
<evidence type="ECO:0000259" key="12">
    <source>
        <dbReference type="Pfam" id="PF05279"/>
    </source>
</evidence>
<feature type="chain" id="PRO_5018122819" description="Aspartyl beta-hydroxylase/Triadin domain-containing protein" evidence="11">
    <location>
        <begin position="17"/>
        <end position="384"/>
    </location>
</feature>
<evidence type="ECO:0000313" key="13">
    <source>
        <dbReference type="Ensembl" id="ENSORLP00015006191.1"/>
    </source>
</evidence>
<dbReference type="GO" id="GO:0016020">
    <property type="term" value="C:membrane"/>
    <property type="evidence" value="ECO:0007669"/>
    <property type="project" value="UniProtKB-SubCell"/>
</dbReference>
<dbReference type="PANTHER" id="PTHR12366:SF32">
    <property type="entry name" value="ASPARTATE BETA-HYDROXYLASE ISOFORM X1"/>
    <property type="match status" value="1"/>
</dbReference>
<dbReference type="AlphaFoldDB" id="A0A3P9HEL4"/>
<accession>A0A3P9HEL4</accession>
<feature type="compositionally biased region" description="Acidic residues" evidence="9">
    <location>
        <begin position="324"/>
        <end position="334"/>
    </location>
</feature>
<dbReference type="Ensembl" id="ENSORLT00015004624.1">
    <property type="protein sequence ID" value="ENSORLP00015006191.1"/>
    <property type="gene ID" value="ENSORLG00015000198.1"/>
</dbReference>
<dbReference type="InterPro" id="IPR007943">
    <property type="entry name" value="Asp-B-hydro/Triadin_dom"/>
</dbReference>
<dbReference type="GO" id="GO:0062101">
    <property type="term" value="F:peptidyl-aspartic acid 3-dioxygenase activity"/>
    <property type="evidence" value="ECO:0007669"/>
    <property type="project" value="InterPro"/>
</dbReference>
<keyword evidence="2" id="KW-0597">Phosphoprotein</keyword>
<feature type="compositionally biased region" description="Basic and acidic residues" evidence="9">
    <location>
        <begin position="362"/>
        <end position="377"/>
    </location>
</feature>
<feature type="signal peptide" evidence="11">
    <location>
        <begin position="1"/>
        <end position="16"/>
    </location>
</feature>
<dbReference type="PANTHER" id="PTHR12366">
    <property type="entry name" value="ASPARTYL/ASPARAGINYL BETA-HYDROXYLASE"/>
    <property type="match status" value="1"/>
</dbReference>
<evidence type="ECO:0000256" key="10">
    <source>
        <dbReference type="SAM" id="Phobius"/>
    </source>
</evidence>